<protein>
    <submittedName>
        <fullName evidence="9">OLC1v1029370C1</fullName>
    </submittedName>
</protein>
<dbReference type="GO" id="GO:0004857">
    <property type="term" value="F:enzyme inhibitor activity"/>
    <property type="evidence" value="ECO:0007669"/>
    <property type="project" value="InterPro"/>
</dbReference>
<dbReference type="SMART" id="SM00856">
    <property type="entry name" value="PMEI"/>
    <property type="match status" value="1"/>
</dbReference>
<evidence type="ECO:0000313" key="10">
    <source>
        <dbReference type="Proteomes" id="UP001161247"/>
    </source>
</evidence>
<comment type="subcellular location">
    <subcellularLocation>
        <location evidence="1">Secreted</location>
        <location evidence="1">Extracellular space</location>
        <location evidence="1">Apoplast</location>
    </subcellularLocation>
</comment>
<dbReference type="PANTHER" id="PTHR31080">
    <property type="entry name" value="PECTINESTERASE INHIBITOR-LIKE"/>
    <property type="match status" value="1"/>
</dbReference>
<dbReference type="FunFam" id="1.20.140.40:FF:000006">
    <property type="entry name" value="Pectinesterase inhibitor 3"/>
    <property type="match status" value="1"/>
</dbReference>
<proteinExistence type="inferred from homology"/>
<evidence type="ECO:0000256" key="4">
    <source>
        <dbReference type="ARBA" id="ARBA00022729"/>
    </source>
</evidence>
<keyword evidence="3" id="KW-0964">Secreted</keyword>
<dbReference type="NCBIfam" id="TIGR01614">
    <property type="entry name" value="PME_inhib"/>
    <property type="match status" value="1"/>
</dbReference>
<keyword evidence="5" id="KW-1015">Disulfide bond</keyword>
<evidence type="ECO:0000256" key="1">
    <source>
        <dbReference type="ARBA" id="ARBA00004271"/>
    </source>
</evidence>
<dbReference type="Proteomes" id="UP001161247">
    <property type="component" value="Chromosome 2"/>
</dbReference>
<dbReference type="InterPro" id="IPR006501">
    <property type="entry name" value="Pectinesterase_inhib_dom"/>
</dbReference>
<keyword evidence="4 7" id="KW-0732">Signal</keyword>
<evidence type="ECO:0000256" key="3">
    <source>
        <dbReference type="ARBA" id="ARBA00022525"/>
    </source>
</evidence>
<evidence type="ECO:0000259" key="8">
    <source>
        <dbReference type="SMART" id="SM00856"/>
    </source>
</evidence>
<evidence type="ECO:0000313" key="9">
    <source>
        <dbReference type="EMBL" id="CAI9093792.1"/>
    </source>
</evidence>
<dbReference type="EMBL" id="OX459119">
    <property type="protein sequence ID" value="CAI9093792.1"/>
    <property type="molecule type" value="Genomic_DNA"/>
</dbReference>
<evidence type="ECO:0000256" key="2">
    <source>
        <dbReference type="ARBA" id="ARBA00022523"/>
    </source>
</evidence>
<reference evidence="9" key="1">
    <citation type="submission" date="2023-03" db="EMBL/GenBank/DDBJ databases">
        <authorList>
            <person name="Julca I."/>
        </authorList>
    </citation>
    <scope>NUCLEOTIDE SEQUENCE</scope>
</reference>
<dbReference type="SUPFAM" id="SSF101148">
    <property type="entry name" value="Plant invertase/pectin methylesterase inhibitor"/>
    <property type="match status" value="1"/>
</dbReference>
<evidence type="ECO:0000256" key="6">
    <source>
        <dbReference type="ARBA" id="ARBA00038471"/>
    </source>
</evidence>
<dbReference type="Gene3D" id="1.20.140.40">
    <property type="entry name" value="Invertase/pectin methylesterase inhibitor family protein"/>
    <property type="match status" value="1"/>
</dbReference>
<dbReference type="CDD" id="cd15798">
    <property type="entry name" value="PMEI-like_3"/>
    <property type="match status" value="1"/>
</dbReference>
<dbReference type="AlphaFoldDB" id="A0AAV1CGT1"/>
<dbReference type="InterPro" id="IPR035513">
    <property type="entry name" value="Invertase/methylesterase_inhib"/>
</dbReference>
<dbReference type="Pfam" id="PF04043">
    <property type="entry name" value="PMEI"/>
    <property type="match status" value="1"/>
</dbReference>
<dbReference type="InterPro" id="IPR051955">
    <property type="entry name" value="PME_Inhibitor"/>
</dbReference>
<name>A0AAV1CGT1_OLDCO</name>
<accession>A0AAV1CGT1</accession>
<comment type="similarity">
    <text evidence="6">Belongs to the PMEI family.</text>
</comment>
<feature type="domain" description="Pectinesterase inhibitor" evidence="8">
    <location>
        <begin position="40"/>
        <end position="201"/>
    </location>
</feature>
<dbReference type="GO" id="GO:0048046">
    <property type="term" value="C:apoplast"/>
    <property type="evidence" value="ECO:0007669"/>
    <property type="project" value="UniProtKB-SubCell"/>
</dbReference>
<sequence length="221" mass="24510">MSNSGTLFLLVFFSFHCLTSSTTAIAPAPAVVAAPNTTFVTTPFIKEACRATRYYLLCIQCLTPFSKIVKQSERQIARVALAVSLGKARSAAVFVTKLASAKRLQPREYQALKDCMNNMADSVDQLNQSMQEMGRVNNRLAGQDFIWRMSNVQTWVSAALTDQNTCSDGFSGRYLYGAKFKVIVRRRVLYVAQVTSNALALVNRFASRYRPRINSAPSTVP</sequence>
<gene>
    <name evidence="9" type="ORF">OLC1_LOCUS5117</name>
</gene>
<keyword evidence="10" id="KW-1185">Reference proteome</keyword>
<feature type="signal peptide" evidence="7">
    <location>
        <begin position="1"/>
        <end position="24"/>
    </location>
</feature>
<keyword evidence="2" id="KW-0052">Apoplast</keyword>
<organism evidence="9 10">
    <name type="scientific">Oldenlandia corymbosa var. corymbosa</name>
    <dbReference type="NCBI Taxonomy" id="529605"/>
    <lineage>
        <taxon>Eukaryota</taxon>
        <taxon>Viridiplantae</taxon>
        <taxon>Streptophyta</taxon>
        <taxon>Embryophyta</taxon>
        <taxon>Tracheophyta</taxon>
        <taxon>Spermatophyta</taxon>
        <taxon>Magnoliopsida</taxon>
        <taxon>eudicotyledons</taxon>
        <taxon>Gunneridae</taxon>
        <taxon>Pentapetalae</taxon>
        <taxon>asterids</taxon>
        <taxon>lamiids</taxon>
        <taxon>Gentianales</taxon>
        <taxon>Rubiaceae</taxon>
        <taxon>Rubioideae</taxon>
        <taxon>Spermacoceae</taxon>
        <taxon>Hedyotis-Oldenlandia complex</taxon>
        <taxon>Oldenlandia</taxon>
    </lineage>
</organism>
<feature type="chain" id="PRO_5043438091" evidence="7">
    <location>
        <begin position="25"/>
        <end position="221"/>
    </location>
</feature>
<dbReference type="PANTHER" id="PTHR31080:SF207">
    <property type="entry name" value="PECTINESTERASE INHIBITOR 9"/>
    <property type="match status" value="1"/>
</dbReference>
<evidence type="ECO:0000256" key="7">
    <source>
        <dbReference type="SAM" id="SignalP"/>
    </source>
</evidence>
<evidence type="ECO:0000256" key="5">
    <source>
        <dbReference type="ARBA" id="ARBA00023157"/>
    </source>
</evidence>